<evidence type="ECO:0000256" key="5">
    <source>
        <dbReference type="ARBA" id="ARBA00017036"/>
    </source>
</evidence>
<evidence type="ECO:0000313" key="12">
    <source>
        <dbReference type="EMBL" id="PAV17210.1"/>
    </source>
</evidence>
<feature type="compositionally biased region" description="Acidic residues" evidence="10">
    <location>
        <begin position="240"/>
        <end position="262"/>
    </location>
</feature>
<protein>
    <recommendedName>
        <fullName evidence="5">Probable RNA polymerase II nuclear localization protein SLC7A6OS</fullName>
    </recommendedName>
</protein>
<keyword evidence="8" id="KW-0653">Protein transport</keyword>
<comment type="function">
    <text evidence="1">Directs RNA polymerase II nuclear import.</text>
</comment>
<keyword evidence="9" id="KW-0539">Nucleus</keyword>
<dbReference type="Proteomes" id="UP000217199">
    <property type="component" value="Unassembled WGS sequence"/>
</dbReference>
<feature type="compositionally biased region" description="Acidic residues" evidence="10">
    <location>
        <begin position="271"/>
        <end position="294"/>
    </location>
</feature>
<organism evidence="12 13">
    <name type="scientific">Pyrrhoderma noxium</name>
    <dbReference type="NCBI Taxonomy" id="2282107"/>
    <lineage>
        <taxon>Eukaryota</taxon>
        <taxon>Fungi</taxon>
        <taxon>Dikarya</taxon>
        <taxon>Basidiomycota</taxon>
        <taxon>Agaricomycotina</taxon>
        <taxon>Agaricomycetes</taxon>
        <taxon>Hymenochaetales</taxon>
        <taxon>Hymenochaetaceae</taxon>
        <taxon>Pyrrhoderma</taxon>
    </lineage>
</organism>
<dbReference type="GO" id="GO:0005737">
    <property type="term" value="C:cytoplasm"/>
    <property type="evidence" value="ECO:0007669"/>
    <property type="project" value="UniProtKB-SubCell"/>
</dbReference>
<gene>
    <name evidence="12" type="ORF">PNOK_0727400</name>
</gene>
<evidence type="ECO:0000313" key="13">
    <source>
        <dbReference type="Proteomes" id="UP000217199"/>
    </source>
</evidence>
<feature type="domain" description="Transcription factor Iwr1" evidence="11">
    <location>
        <begin position="208"/>
        <end position="274"/>
    </location>
</feature>
<dbReference type="InterPro" id="IPR013883">
    <property type="entry name" value="TF_Iwr1_dom"/>
</dbReference>
<evidence type="ECO:0000256" key="1">
    <source>
        <dbReference type="ARBA" id="ARBA00003202"/>
    </source>
</evidence>
<dbReference type="InParanoid" id="A0A286UCA5"/>
<keyword evidence="6" id="KW-0813">Transport</keyword>
<comment type="subcellular location">
    <subcellularLocation>
        <location evidence="3">Cytoplasm</location>
    </subcellularLocation>
    <subcellularLocation>
        <location evidence="2">Nucleus</location>
    </subcellularLocation>
</comment>
<evidence type="ECO:0000256" key="9">
    <source>
        <dbReference type="ARBA" id="ARBA00023242"/>
    </source>
</evidence>
<comment type="similarity">
    <text evidence="4">Belongs to the IWR1/SLC7A6OS family.</text>
</comment>
<evidence type="ECO:0000256" key="2">
    <source>
        <dbReference type="ARBA" id="ARBA00004123"/>
    </source>
</evidence>
<evidence type="ECO:0000256" key="10">
    <source>
        <dbReference type="SAM" id="MobiDB-lite"/>
    </source>
</evidence>
<keyword evidence="13" id="KW-1185">Reference proteome</keyword>
<evidence type="ECO:0000256" key="3">
    <source>
        <dbReference type="ARBA" id="ARBA00004496"/>
    </source>
</evidence>
<reference evidence="12 13" key="1">
    <citation type="journal article" date="2017" name="Mol. Ecol.">
        <title>Comparative and population genomic landscape of Phellinus noxius: A hypervariable fungus causing root rot in trees.</title>
        <authorList>
            <person name="Chung C.L."/>
            <person name="Lee T.J."/>
            <person name="Akiba M."/>
            <person name="Lee H.H."/>
            <person name="Kuo T.H."/>
            <person name="Liu D."/>
            <person name="Ke H.M."/>
            <person name="Yokoi T."/>
            <person name="Roa M.B."/>
            <person name="Lu M.J."/>
            <person name="Chang Y.Y."/>
            <person name="Ann P.J."/>
            <person name="Tsai J.N."/>
            <person name="Chen C.Y."/>
            <person name="Tzean S.S."/>
            <person name="Ota Y."/>
            <person name="Hattori T."/>
            <person name="Sahashi N."/>
            <person name="Liou R.F."/>
            <person name="Kikuchi T."/>
            <person name="Tsai I.J."/>
        </authorList>
    </citation>
    <scope>NUCLEOTIDE SEQUENCE [LARGE SCALE GENOMIC DNA]</scope>
    <source>
        <strain evidence="12 13">FFPRI411160</strain>
    </source>
</reference>
<evidence type="ECO:0000259" key="11">
    <source>
        <dbReference type="Pfam" id="PF08574"/>
    </source>
</evidence>
<dbReference type="Pfam" id="PF08574">
    <property type="entry name" value="Iwr1"/>
    <property type="match status" value="1"/>
</dbReference>
<dbReference type="GO" id="GO:0032502">
    <property type="term" value="P:developmental process"/>
    <property type="evidence" value="ECO:0007669"/>
    <property type="project" value="TreeGrafter"/>
</dbReference>
<dbReference type="PANTHER" id="PTHR31196:SF2">
    <property type="entry name" value="RNA POLYMERASE II NUCLEAR LOCALIZATION PROTEIN SLC7A6OS-RELATED"/>
    <property type="match status" value="1"/>
</dbReference>
<dbReference type="STRING" id="2282107.A0A286UCA5"/>
<accession>A0A286UCA5</accession>
<dbReference type="EMBL" id="NBII01000007">
    <property type="protein sequence ID" value="PAV17210.1"/>
    <property type="molecule type" value="Genomic_DNA"/>
</dbReference>
<evidence type="ECO:0000256" key="6">
    <source>
        <dbReference type="ARBA" id="ARBA00022448"/>
    </source>
</evidence>
<feature type="region of interest" description="Disordered" evidence="10">
    <location>
        <begin position="239"/>
        <end position="303"/>
    </location>
</feature>
<dbReference type="InterPro" id="IPR040218">
    <property type="entry name" value="SLC7A6OS"/>
</dbReference>
<dbReference type="FunCoup" id="A0A286UCA5">
    <property type="interactions" value="154"/>
</dbReference>
<sequence length="303" mass="34063">METNSSSYTILRIKRKRDEEVPGVLVIDSAAKKDSKRRKAGLDVFQFAETVSESAWNKLHDEELRSRISALQRSVPGSRSKRRVDEVTLDTDTLSRQASTQSTLPARQYRVLPQGASQNYKRSSSRPTIPPKVMSARDLERASSNIKIYDAVLDNPEPETLDPEMDKFQSMLQEYLTMRDNAIPSHRSVSSISTSVSSIPSTVSSNGEYVYDIFYARPSTMTEKVAAAHMAIVTGLPIEKDDDDEYSSGSEIEDEADEDSNAEDYYRNDYPEGESDEDSDVDSELYSDSEDDFADDARFEPDN</sequence>
<proteinExistence type="inferred from homology"/>
<dbReference type="AlphaFoldDB" id="A0A286UCA5"/>
<dbReference type="OrthoDB" id="6255506at2759"/>
<evidence type="ECO:0000256" key="7">
    <source>
        <dbReference type="ARBA" id="ARBA00022490"/>
    </source>
</evidence>
<keyword evidence="7" id="KW-0963">Cytoplasm</keyword>
<name>A0A286UCA5_9AGAM</name>
<dbReference type="PANTHER" id="PTHR31196">
    <property type="entry name" value="RNA POLYMERASE II NUCLEAR LOCALIZATION PROTEIN SLC7A6OS-RELATED"/>
    <property type="match status" value="1"/>
</dbReference>
<comment type="caution">
    <text evidence="12">The sequence shown here is derived from an EMBL/GenBank/DDBJ whole genome shotgun (WGS) entry which is preliminary data.</text>
</comment>
<dbReference type="GO" id="GO:0005634">
    <property type="term" value="C:nucleus"/>
    <property type="evidence" value="ECO:0007669"/>
    <property type="project" value="UniProtKB-SubCell"/>
</dbReference>
<dbReference type="GO" id="GO:0015031">
    <property type="term" value="P:protein transport"/>
    <property type="evidence" value="ECO:0007669"/>
    <property type="project" value="UniProtKB-KW"/>
</dbReference>
<evidence type="ECO:0000256" key="8">
    <source>
        <dbReference type="ARBA" id="ARBA00022927"/>
    </source>
</evidence>
<evidence type="ECO:0000256" key="4">
    <source>
        <dbReference type="ARBA" id="ARBA00010218"/>
    </source>
</evidence>